<dbReference type="FunCoup" id="A0A0N8VLB7">
    <property type="interactions" value="107"/>
</dbReference>
<dbReference type="Pfam" id="PF00591">
    <property type="entry name" value="Glycos_transf_3"/>
    <property type="match status" value="1"/>
</dbReference>
<comment type="subunit">
    <text evidence="4">Homodimer.</text>
</comment>
<feature type="binding site" evidence="4">
    <location>
        <position position="76"/>
    </location>
    <ligand>
        <name>anthranilate</name>
        <dbReference type="ChEBI" id="CHEBI:16567"/>
        <label>1</label>
    </ligand>
</feature>
<dbReference type="RefSeq" id="WP_048102148.1">
    <property type="nucleotide sequence ID" value="NZ_LKBH01000065.1"/>
</dbReference>
<evidence type="ECO:0000256" key="4">
    <source>
        <dbReference type="HAMAP-Rule" id="MF_00211"/>
    </source>
</evidence>
<comment type="catalytic activity">
    <reaction evidence="4">
        <text>N-(5-phospho-beta-D-ribosyl)anthranilate + diphosphate = 5-phospho-alpha-D-ribose 1-diphosphate + anthranilate</text>
        <dbReference type="Rhea" id="RHEA:11768"/>
        <dbReference type="ChEBI" id="CHEBI:16567"/>
        <dbReference type="ChEBI" id="CHEBI:18277"/>
        <dbReference type="ChEBI" id="CHEBI:33019"/>
        <dbReference type="ChEBI" id="CHEBI:58017"/>
        <dbReference type="EC" id="2.4.2.18"/>
    </reaction>
</comment>
<dbReference type="InterPro" id="IPR005940">
    <property type="entry name" value="Anthranilate_Pribosyl_Tfrase"/>
</dbReference>
<keyword evidence="2 4" id="KW-0328">Glycosyltransferase</keyword>
<keyword evidence="4" id="KW-0460">Magnesium</keyword>
<dbReference type="InterPro" id="IPR000312">
    <property type="entry name" value="Glycosyl_Trfase_fam3"/>
</dbReference>
<dbReference type="InterPro" id="IPR036320">
    <property type="entry name" value="Glycosyl_Trfase_fam3_N_dom_sf"/>
</dbReference>
<dbReference type="Gene3D" id="1.20.970.10">
    <property type="entry name" value="Transferase, Pyrimidine Nucleoside Phosphorylase, Chain C"/>
    <property type="match status" value="1"/>
</dbReference>
<evidence type="ECO:0000256" key="3">
    <source>
        <dbReference type="ARBA" id="ARBA00022679"/>
    </source>
</evidence>
<feature type="binding site" evidence="4">
    <location>
        <position position="220"/>
    </location>
    <ligand>
        <name>Mg(2+)</name>
        <dbReference type="ChEBI" id="CHEBI:18420"/>
        <label>2</label>
    </ligand>
</feature>
<dbReference type="EMBL" id="LKBH01000065">
    <property type="protein sequence ID" value="KQB36076.1"/>
    <property type="molecule type" value="Genomic_DNA"/>
</dbReference>
<feature type="binding site" evidence="4">
    <location>
        <begin position="86"/>
        <end position="89"/>
    </location>
    <ligand>
        <name>5-phospho-alpha-D-ribose 1-diphosphate</name>
        <dbReference type="ChEBI" id="CHEBI:58017"/>
    </ligand>
</feature>
<dbReference type="GeneID" id="84222155"/>
<feature type="binding site" evidence="4">
    <location>
        <position position="88"/>
    </location>
    <ligand>
        <name>Mg(2+)</name>
        <dbReference type="ChEBI" id="CHEBI:18420"/>
        <label>1</label>
    </ligand>
</feature>
<evidence type="ECO:0000259" key="6">
    <source>
        <dbReference type="Pfam" id="PF02885"/>
    </source>
</evidence>
<dbReference type="GO" id="GO:0000162">
    <property type="term" value="P:L-tryptophan biosynthetic process"/>
    <property type="evidence" value="ECO:0007669"/>
    <property type="project" value="UniProtKB-UniRule"/>
</dbReference>
<proteinExistence type="inferred from homology"/>
<comment type="function">
    <text evidence="4">Catalyzes the transfer of the phosphoribosyl group of 5-phosphorylribose-1-pyrophosphate (PRPP) to anthranilate to yield N-(5'-phosphoribosyl)-anthranilate (PRA).</text>
</comment>
<feature type="binding site" evidence="4">
    <location>
        <position position="221"/>
    </location>
    <ligand>
        <name>Mg(2+)</name>
        <dbReference type="ChEBI" id="CHEBI:18420"/>
        <label>1</label>
    </ligand>
</feature>
<dbReference type="AlphaFoldDB" id="A0A0N8VLB7"/>
<evidence type="ECO:0000259" key="5">
    <source>
        <dbReference type="Pfam" id="PF00591"/>
    </source>
</evidence>
<comment type="caution">
    <text evidence="4">Lacks conserved residue(s) required for the propagation of feature annotation.</text>
</comment>
<dbReference type="PANTHER" id="PTHR43285:SF2">
    <property type="entry name" value="ANTHRANILATE PHOSPHORIBOSYLTRANSFERASE"/>
    <property type="match status" value="1"/>
</dbReference>
<keyword evidence="1 4" id="KW-0028">Amino-acid biosynthesis</keyword>
<comment type="caution">
    <text evidence="7">The sequence shown here is derived from an EMBL/GenBank/DDBJ whole genome shotgun (WGS) entry which is preliminary data.</text>
</comment>
<feature type="binding site" evidence="4">
    <location>
        <position position="76"/>
    </location>
    <ligand>
        <name>5-phospho-alpha-D-ribose 1-diphosphate</name>
        <dbReference type="ChEBI" id="CHEBI:58017"/>
    </ligand>
</feature>
<dbReference type="InterPro" id="IPR035902">
    <property type="entry name" value="Nuc_phospho_transferase"/>
</dbReference>
<name>A0A0N8VLB7_9ARCH</name>
<gene>
    <name evidence="4" type="primary">trpD</name>
    <name evidence="7" type="ORF">AOG55_05200</name>
</gene>
<dbReference type="SUPFAM" id="SSF47648">
    <property type="entry name" value="Nucleoside phosphorylase/phosphoribosyltransferase N-terminal domain"/>
    <property type="match status" value="1"/>
</dbReference>
<dbReference type="PANTHER" id="PTHR43285">
    <property type="entry name" value="ANTHRANILATE PHOSPHORIBOSYLTRANSFERASE"/>
    <property type="match status" value="1"/>
</dbReference>
<feature type="binding site" evidence="4">
    <location>
        <position position="84"/>
    </location>
    <ligand>
        <name>5-phospho-alpha-D-ribose 1-diphosphate</name>
        <dbReference type="ChEBI" id="CHEBI:58017"/>
    </ligand>
</feature>
<feature type="binding site" evidence="4">
    <location>
        <position position="107"/>
    </location>
    <ligand>
        <name>anthranilate</name>
        <dbReference type="ChEBI" id="CHEBI:16567"/>
        <label>1</label>
    </ligand>
</feature>
<keyword evidence="4" id="KW-0057">Aromatic amino acid biosynthesis</keyword>
<feature type="binding site" evidence="4">
    <location>
        <begin position="79"/>
        <end position="80"/>
    </location>
    <ligand>
        <name>5-phospho-alpha-D-ribose 1-diphosphate</name>
        <dbReference type="ChEBI" id="CHEBI:58017"/>
    </ligand>
</feature>
<evidence type="ECO:0000256" key="1">
    <source>
        <dbReference type="ARBA" id="ARBA00022605"/>
    </source>
</evidence>
<dbReference type="EC" id="2.4.2.18" evidence="4"/>
<feature type="binding site" evidence="4">
    <location>
        <position position="162"/>
    </location>
    <ligand>
        <name>anthranilate</name>
        <dbReference type="ChEBI" id="CHEBI:16567"/>
        <label>2</label>
    </ligand>
</feature>
<comment type="pathway">
    <text evidence="4">Amino-acid biosynthesis; L-tryptophan biosynthesis; L-tryptophan from chorismate: step 2/5.</text>
</comment>
<comment type="cofactor">
    <cofactor evidence="4">
        <name>Mg(2+)</name>
        <dbReference type="ChEBI" id="CHEBI:18420"/>
    </cofactor>
    <text evidence="4">Binds 2 magnesium ions per monomer.</text>
</comment>
<evidence type="ECO:0000313" key="7">
    <source>
        <dbReference type="EMBL" id="KQB36076.1"/>
    </source>
</evidence>
<sequence length="326" mass="36419">MMNDDFNFENYKNLTFDEARELLIRALNMPDEFKAQFLTFMHNKGETPEEISGFADALRSMARINIKYSNLTDIVGTGGDKKNTVNVSTAASIVLASIGIKIAKHGNFGATGSHGSADLMKYLGYKFKMDESEIINNLNAKNYVYILAPEYNENFAKFAAVRKSLGFRTVFNILGPLTNPLNPHNLVLGAYDEKIADMYANVILHDHKKGVVVFGMDGMDEISPFDDSILYIIDGYIKSYKIRPRNFFDMEIAYDDIISVDPEKSFRMAVDGMLGKNKKVSEFIAINAAPALIVNNYAGTMDEAYSIVLDHISSGSVKNKIKEVFN</sequence>
<dbReference type="Gene3D" id="3.40.1030.10">
    <property type="entry name" value="Nucleoside phosphorylase/phosphoribosyltransferase catalytic domain"/>
    <property type="match status" value="1"/>
</dbReference>
<dbReference type="GO" id="GO:0000287">
    <property type="term" value="F:magnesium ion binding"/>
    <property type="evidence" value="ECO:0007669"/>
    <property type="project" value="UniProtKB-UniRule"/>
</dbReference>
<dbReference type="Proteomes" id="UP000050301">
    <property type="component" value="Unassembled WGS sequence"/>
</dbReference>
<keyword evidence="8" id="KW-1185">Reference proteome</keyword>
<dbReference type="InterPro" id="IPR017459">
    <property type="entry name" value="Glycosyl_Trfase_fam3_N_dom"/>
</dbReference>
<keyword evidence="4" id="KW-0479">Metal-binding</keyword>
<accession>A0A0N8VLB7</accession>
<feature type="binding site" evidence="4">
    <location>
        <begin position="104"/>
        <end position="112"/>
    </location>
    <ligand>
        <name>5-phospho-alpha-D-ribose 1-diphosphate</name>
        <dbReference type="ChEBI" id="CHEBI:58017"/>
    </ligand>
</feature>
<keyword evidence="3 4" id="KW-0808">Transferase</keyword>
<dbReference type="GO" id="GO:0005829">
    <property type="term" value="C:cytosol"/>
    <property type="evidence" value="ECO:0007669"/>
    <property type="project" value="TreeGrafter"/>
</dbReference>
<feature type="binding site" evidence="4">
    <location>
        <position position="221"/>
    </location>
    <ligand>
        <name>Mg(2+)</name>
        <dbReference type="ChEBI" id="CHEBI:18420"/>
        <label>2</label>
    </ligand>
</feature>
<keyword evidence="4" id="KW-0822">Tryptophan biosynthesis</keyword>
<dbReference type="GO" id="GO:0004048">
    <property type="term" value="F:anthranilate phosphoribosyltransferase activity"/>
    <property type="evidence" value="ECO:0007669"/>
    <property type="project" value="UniProtKB-UniRule"/>
</dbReference>
<comment type="similarity">
    <text evidence="4">Belongs to the anthranilate phosphoribosyltransferase family.</text>
</comment>
<reference evidence="7 8" key="1">
    <citation type="submission" date="2015-09" db="EMBL/GenBank/DDBJ databases">
        <title>Heavy metals and arsenic resistance mechanisms in polyextremophilic archaea of the family Ferroplasmaceae.</title>
        <authorList>
            <person name="Bulaev A.G."/>
            <person name="Kanygina A.V."/>
        </authorList>
    </citation>
    <scope>NUCLEOTIDE SEQUENCE [LARGE SCALE GENOMIC DNA]</scope>
    <source>
        <strain evidence="7 8">BH2</strain>
    </source>
</reference>
<evidence type="ECO:0000313" key="8">
    <source>
        <dbReference type="Proteomes" id="UP000050301"/>
    </source>
</evidence>
<dbReference type="Pfam" id="PF02885">
    <property type="entry name" value="Glycos_trans_3N"/>
    <property type="match status" value="1"/>
</dbReference>
<dbReference type="HAMAP" id="MF_00211">
    <property type="entry name" value="TrpD"/>
    <property type="match status" value="1"/>
</dbReference>
<protein>
    <recommendedName>
        <fullName evidence="4">Anthranilate phosphoribosyltransferase</fullName>
        <ecNumber evidence="4">2.4.2.18</ecNumber>
    </recommendedName>
</protein>
<feature type="domain" description="Glycosyl transferase family 3" evidence="5">
    <location>
        <begin position="70"/>
        <end position="316"/>
    </location>
</feature>
<feature type="domain" description="Glycosyl transferase family 3 N-terminal" evidence="6">
    <location>
        <begin position="12"/>
        <end position="61"/>
    </location>
</feature>
<dbReference type="NCBIfam" id="TIGR01245">
    <property type="entry name" value="trpD"/>
    <property type="match status" value="1"/>
</dbReference>
<evidence type="ECO:0000256" key="2">
    <source>
        <dbReference type="ARBA" id="ARBA00022676"/>
    </source>
</evidence>
<dbReference type="InParanoid" id="A0A0N8VLB7"/>
<organism evidence="7 8">
    <name type="scientific">Acidiplasma cupricumulans</name>
    <dbReference type="NCBI Taxonomy" id="312540"/>
    <lineage>
        <taxon>Archaea</taxon>
        <taxon>Methanobacteriati</taxon>
        <taxon>Thermoplasmatota</taxon>
        <taxon>Thermoplasmata</taxon>
        <taxon>Thermoplasmatales</taxon>
        <taxon>Ferroplasmaceae</taxon>
        <taxon>Acidiplasma</taxon>
    </lineage>
</organism>
<dbReference type="SUPFAM" id="SSF52418">
    <property type="entry name" value="Nucleoside phosphorylase/phosphoribosyltransferase catalytic domain"/>
    <property type="match status" value="1"/>
</dbReference>
<feature type="binding site" evidence="4">
    <location>
        <position position="116"/>
    </location>
    <ligand>
        <name>5-phospho-alpha-D-ribose 1-diphosphate</name>
        <dbReference type="ChEBI" id="CHEBI:58017"/>
    </ligand>
</feature>